<dbReference type="Pfam" id="PF10584">
    <property type="entry name" value="Proteasome_A_N"/>
    <property type="match status" value="1"/>
</dbReference>
<evidence type="ECO:0000256" key="5">
    <source>
        <dbReference type="RuleBase" id="RU000551"/>
    </source>
</evidence>
<dbReference type="Pfam" id="PF00227">
    <property type="entry name" value="Proteasome"/>
    <property type="match status" value="1"/>
</dbReference>
<keyword evidence="2 4" id="KW-0647">Proteasome</keyword>
<evidence type="ECO:0000256" key="1">
    <source>
        <dbReference type="ARBA" id="ARBA00022490"/>
    </source>
</evidence>
<dbReference type="GO" id="GO:0005634">
    <property type="term" value="C:nucleus"/>
    <property type="evidence" value="ECO:0007669"/>
    <property type="project" value="UniProtKB-SubCell"/>
</dbReference>
<dbReference type="AlphaFoldDB" id="A0A9C7PPS7"/>
<reference evidence="7" key="1">
    <citation type="journal article" date="2022" name="Proc. Natl. Acad. Sci. U.S.A.">
        <title>Life cycle and functional genomics of the unicellular red alga Galdieria for elucidating algal and plant evolution and industrial use.</title>
        <authorList>
            <person name="Hirooka S."/>
            <person name="Itabashi T."/>
            <person name="Ichinose T.M."/>
            <person name="Onuma R."/>
            <person name="Fujiwara T."/>
            <person name="Yamashita S."/>
            <person name="Jong L.W."/>
            <person name="Tomita R."/>
            <person name="Iwane A.H."/>
            <person name="Miyagishima S.Y."/>
        </authorList>
    </citation>
    <scope>NUCLEOTIDE SEQUENCE</scope>
    <source>
        <strain evidence="7">NBRC 102759</strain>
    </source>
</reference>
<dbReference type="GO" id="GO:0006511">
    <property type="term" value="P:ubiquitin-dependent protein catabolic process"/>
    <property type="evidence" value="ECO:0007669"/>
    <property type="project" value="InterPro"/>
</dbReference>
<accession>A0A9C7PPS7</accession>
<dbReference type="OrthoDB" id="431557at2759"/>
<dbReference type="GO" id="GO:0005737">
    <property type="term" value="C:cytoplasm"/>
    <property type="evidence" value="ECO:0007669"/>
    <property type="project" value="UniProtKB-SubCell"/>
</dbReference>
<dbReference type="CDD" id="cd03754">
    <property type="entry name" value="proteasome_alpha_type_6"/>
    <property type="match status" value="1"/>
</dbReference>
<name>A0A9C7PPS7_9RHOD</name>
<dbReference type="PROSITE" id="PS51475">
    <property type="entry name" value="PROTEASOME_ALPHA_2"/>
    <property type="match status" value="1"/>
</dbReference>
<evidence type="ECO:0000313" key="8">
    <source>
        <dbReference type="Proteomes" id="UP001061958"/>
    </source>
</evidence>
<evidence type="ECO:0000256" key="2">
    <source>
        <dbReference type="ARBA" id="ARBA00022942"/>
    </source>
</evidence>
<dbReference type="InterPro" id="IPR023332">
    <property type="entry name" value="Proteasome_alpha-type"/>
</dbReference>
<dbReference type="PANTHER" id="PTHR11599">
    <property type="entry name" value="PROTEASOME SUBUNIT ALPHA/BETA"/>
    <property type="match status" value="1"/>
</dbReference>
<comment type="subunit">
    <text evidence="5">The 26S proteasome consists of a 20S proteasome core and two 19S regulatory subunits.</text>
</comment>
<evidence type="ECO:0000313" key="7">
    <source>
        <dbReference type="EMBL" id="GJQ08264.1"/>
    </source>
</evidence>
<dbReference type="Gene3D" id="3.60.20.10">
    <property type="entry name" value="Glutamine Phosphoribosylpyrophosphate, subunit 1, domain 1"/>
    <property type="match status" value="1"/>
</dbReference>
<comment type="caution">
    <text evidence="7">The sequence shown here is derived from an EMBL/GenBank/DDBJ whole genome shotgun (WGS) entry which is preliminary data.</text>
</comment>
<dbReference type="FunFam" id="3.60.20.10:FF:000036">
    <property type="entry name" value="Proteasome subunit alpha type"/>
    <property type="match status" value="1"/>
</dbReference>
<keyword evidence="8" id="KW-1185">Reference proteome</keyword>
<dbReference type="InterPro" id="IPR034642">
    <property type="entry name" value="Proteasome_subunit_alpha6"/>
</dbReference>
<evidence type="ECO:0000256" key="3">
    <source>
        <dbReference type="ARBA" id="ARBA00023242"/>
    </source>
</evidence>
<evidence type="ECO:0000259" key="6">
    <source>
        <dbReference type="PROSITE" id="PS00388"/>
    </source>
</evidence>
<dbReference type="Proteomes" id="UP001061958">
    <property type="component" value="Unassembled WGS sequence"/>
</dbReference>
<dbReference type="SMART" id="SM00948">
    <property type="entry name" value="Proteasome_A_N"/>
    <property type="match status" value="1"/>
</dbReference>
<dbReference type="InterPro" id="IPR000426">
    <property type="entry name" value="Proteasome_asu_N"/>
</dbReference>
<organism evidence="7 8">
    <name type="scientific">Galdieria partita</name>
    <dbReference type="NCBI Taxonomy" id="83374"/>
    <lineage>
        <taxon>Eukaryota</taxon>
        <taxon>Rhodophyta</taxon>
        <taxon>Bangiophyceae</taxon>
        <taxon>Galdieriales</taxon>
        <taxon>Galdieriaceae</taxon>
        <taxon>Galdieria</taxon>
    </lineage>
</organism>
<keyword evidence="3 5" id="KW-0539">Nucleus</keyword>
<keyword evidence="1 5" id="KW-0963">Cytoplasm</keyword>
<dbReference type="EMBL" id="BQMJ01000001">
    <property type="protein sequence ID" value="GJQ08264.1"/>
    <property type="molecule type" value="Genomic_DNA"/>
</dbReference>
<gene>
    <name evidence="7" type="ORF">GpartN1_g55.t1</name>
</gene>
<protein>
    <recommendedName>
        <fullName evidence="5">Proteasome subunit alpha type</fullName>
    </recommendedName>
</protein>
<comment type="similarity">
    <text evidence="4 5">Belongs to the peptidase T1A family.</text>
</comment>
<dbReference type="InterPro" id="IPR001353">
    <property type="entry name" value="Proteasome_sua/b"/>
</dbReference>
<dbReference type="InterPro" id="IPR050115">
    <property type="entry name" value="Proteasome_alpha"/>
</dbReference>
<reference evidence="7" key="2">
    <citation type="submission" date="2022-01" db="EMBL/GenBank/DDBJ databases">
        <authorList>
            <person name="Hirooka S."/>
            <person name="Miyagishima S.Y."/>
        </authorList>
    </citation>
    <scope>NUCLEOTIDE SEQUENCE</scope>
    <source>
        <strain evidence="7">NBRC 102759</strain>
    </source>
</reference>
<evidence type="ECO:0000256" key="4">
    <source>
        <dbReference type="PROSITE-ProRule" id="PRU00808"/>
    </source>
</evidence>
<sequence length="247" mass="27490">MSRGSSAGYDRHITIFSPEGRLYQVEYAFKAVKSVGITTVAVKGADSVCGVTQKKVPDKLIDPKSVTNVFRVSDHHGCIFTGLATDARAQLQRTRSEAADFKFKFGYEIPVDQIAKRLADINQVYTQHAYMRPLGVSLIFMGMDDERGPQLYKCDPAGYYIGYRGCAAGAKEQEAINYLEKKLKEEEKKLSYDETVQLALATLQSVVAADLKPSDVEVAVVSKENPRFRILSDEEVEQQLTAMTEKD</sequence>
<dbReference type="NCBIfam" id="NF003075">
    <property type="entry name" value="PRK03996.1"/>
    <property type="match status" value="1"/>
</dbReference>
<proteinExistence type="inferred from homology"/>
<dbReference type="SUPFAM" id="SSF56235">
    <property type="entry name" value="N-terminal nucleophile aminohydrolases (Ntn hydrolases)"/>
    <property type="match status" value="1"/>
</dbReference>
<dbReference type="PROSITE" id="PS00388">
    <property type="entry name" value="PROTEASOME_ALPHA_1"/>
    <property type="match status" value="1"/>
</dbReference>
<feature type="domain" description="Proteasome alpha-type subunits" evidence="6">
    <location>
        <begin position="9"/>
        <end position="31"/>
    </location>
</feature>
<dbReference type="GO" id="GO:0019773">
    <property type="term" value="C:proteasome core complex, alpha-subunit complex"/>
    <property type="evidence" value="ECO:0007669"/>
    <property type="project" value="UniProtKB-UniRule"/>
</dbReference>
<dbReference type="InterPro" id="IPR029055">
    <property type="entry name" value="Ntn_hydrolases_N"/>
</dbReference>
<comment type="subcellular location">
    <subcellularLocation>
        <location evidence="5">Cytoplasm</location>
    </subcellularLocation>
    <subcellularLocation>
        <location evidence="5">Nucleus</location>
    </subcellularLocation>
</comment>